<reference evidence="1 2" key="1">
    <citation type="journal article" date="2020" name="Cell">
        <title>Large-Scale Comparative Analyses of Tick Genomes Elucidate Their Genetic Diversity and Vector Capacities.</title>
        <authorList>
            <consortium name="Tick Genome and Microbiome Consortium (TIGMIC)"/>
            <person name="Jia N."/>
            <person name="Wang J."/>
            <person name="Shi W."/>
            <person name="Du L."/>
            <person name="Sun Y."/>
            <person name="Zhan W."/>
            <person name="Jiang J.F."/>
            <person name="Wang Q."/>
            <person name="Zhang B."/>
            <person name="Ji P."/>
            <person name="Bell-Sakyi L."/>
            <person name="Cui X.M."/>
            <person name="Yuan T.T."/>
            <person name="Jiang B.G."/>
            <person name="Yang W.F."/>
            <person name="Lam T.T."/>
            <person name="Chang Q.C."/>
            <person name="Ding S.J."/>
            <person name="Wang X.J."/>
            <person name="Zhu J.G."/>
            <person name="Ruan X.D."/>
            <person name="Zhao L."/>
            <person name="Wei J.T."/>
            <person name="Ye R.Z."/>
            <person name="Que T.C."/>
            <person name="Du C.H."/>
            <person name="Zhou Y.H."/>
            <person name="Cheng J.X."/>
            <person name="Dai P.F."/>
            <person name="Guo W.B."/>
            <person name="Han X.H."/>
            <person name="Huang E.J."/>
            <person name="Li L.F."/>
            <person name="Wei W."/>
            <person name="Gao Y.C."/>
            <person name="Liu J.Z."/>
            <person name="Shao H.Z."/>
            <person name="Wang X."/>
            <person name="Wang C.C."/>
            <person name="Yang T.C."/>
            <person name="Huo Q.B."/>
            <person name="Li W."/>
            <person name="Chen H.Y."/>
            <person name="Chen S.E."/>
            <person name="Zhou L.G."/>
            <person name="Ni X.B."/>
            <person name="Tian J.H."/>
            <person name="Sheng Y."/>
            <person name="Liu T."/>
            <person name="Pan Y.S."/>
            <person name="Xia L.Y."/>
            <person name="Li J."/>
            <person name="Zhao F."/>
            <person name="Cao W.C."/>
        </authorList>
    </citation>
    <scope>NUCLEOTIDE SEQUENCE [LARGE SCALE GENOMIC DNA]</scope>
    <source>
        <strain evidence="1">Iper-2018</strain>
    </source>
</reference>
<proteinExistence type="predicted"/>
<keyword evidence="2" id="KW-1185">Reference proteome</keyword>
<evidence type="ECO:0000313" key="1">
    <source>
        <dbReference type="EMBL" id="KAG0416654.1"/>
    </source>
</evidence>
<organism evidence="1 2">
    <name type="scientific">Ixodes persulcatus</name>
    <name type="common">Taiga tick</name>
    <dbReference type="NCBI Taxonomy" id="34615"/>
    <lineage>
        <taxon>Eukaryota</taxon>
        <taxon>Metazoa</taxon>
        <taxon>Ecdysozoa</taxon>
        <taxon>Arthropoda</taxon>
        <taxon>Chelicerata</taxon>
        <taxon>Arachnida</taxon>
        <taxon>Acari</taxon>
        <taxon>Parasitiformes</taxon>
        <taxon>Ixodida</taxon>
        <taxon>Ixodoidea</taxon>
        <taxon>Ixodidae</taxon>
        <taxon>Ixodinae</taxon>
        <taxon>Ixodes</taxon>
    </lineage>
</organism>
<comment type="caution">
    <text evidence="1">The sequence shown here is derived from an EMBL/GenBank/DDBJ whole genome shotgun (WGS) entry which is preliminary data.</text>
</comment>
<name>A0AC60PBE4_IXOPE</name>
<evidence type="ECO:0000313" key="2">
    <source>
        <dbReference type="Proteomes" id="UP000805193"/>
    </source>
</evidence>
<sequence length="115" mass="12268">MGVVDGVQATPRFCGRPRQGCSLPGRTPPQAHCLEKSPARTNKTSRTPTPRDHRLTGARVAGRRTEVHTVGAQPGKARAVLQRMAVTRLDRTVASSTDAFKRGLSTGLKQPSGKG</sequence>
<protein>
    <submittedName>
        <fullName evidence="1">Uncharacterized protein</fullName>
    </submittedName>
</protein>
<accession>A0AC60PBE4</accession>
<dbReference type="Proteomes" id="UP000805193">
    <property type="component" value="Unassembled WGS sequence"/>
</dbReference>
<gene>
    <name evidence="1" type="ORF">HPB47_006238</name>
</gene>
<dbReference type="EMBL" id="JABSTQ010010932">
    <property type="protein sequence ID" value="KAG0416654.1"/>
    <property type="molecule type" value="Genomic_DNA"/>
</dbReference>